<keyword evidence="6" id="KW-1133">Transmembrane helix</keyword>
<dbReference type="PRINTS" id="PR00260">
    <property type="entry name" value="CHEMTRNSDUCR"/>
</dbReference>
<dbReference type="InterPro" id="IPR004089">
    <property type="entry name" value="MCPsignal_dom"/>
</dbReference>
<keyword evidence="6" id="KW-0472">Membrane</keyword>
<dbReference type="SUPFAM" id="SSF58104">
    <property type="entry name" value="Methyl-accepting chemotaxis protein (MCP) signaling domain"/>
    <property type="match status" value="1"/>
</dbReference>
<dbReference type="EMBL" id="CP002431">
    <property type="protein sequence ID" value="ADU64277.1"/>
    <property type="molecule type" value="Genomic_DNA"/>
</dbReference>
<evidence type="ECO:0000259" key="8">
    <source>
        <dbReference type="PROSITE" id="PS50885"/>
    </source>
</evidence>
<dbReference type="STRING" id="643562.Daes_3289"/>
<name>E6VSD4_PSEA9</name>
<dbReference type="PANTHER" id="PTHR43531:SF11">
    <property type="entry name" value="METHYL-ACCEPTING CHEMOTAXIS PROTEIN 3"/>
    <property type="match status" value="1"/>
</dbReference>
<keyword evidence="6" id="KW-0812">Transmembrane</keyword>
<feature type="region of interest" description="Disordered" evidence="5">
    <location>
        <begin position="632"/>
        <end position="693"/>
    </location>
</feature>
<dbReference type="GO" id="GO:0005886">
    <property type="term" value="C:plasma membrane"/>
    <property type="evidence" value="ECO:0007669"/>
    <property type="project" value="TreeGrafter"/>
</dbReference>
<dbReference type="CDD" id="cd12913">
    <property type="entry name" value="PDC1_MCP_like"/>
    <property type="match status" value="1"/>
</dbReference>
<dbReference type="InterPro" id="IPR051310">
    <property type="entry name" value="MCP_chemotaxis"/>
</dbReference>
<evidence type="ECO:0000256" key="3">
    <source>
        <dbReference type="ARBA" id="ARBA00029447"/>
    </source>
</evidence>
<evidence type="ECO:0000313" key="9">
    <source>
        <dbReference type="EMBL" id="ADU64277.1"/>
    </source>
</evidence>
<evidence type="ECO:0000259" key="7">
    <source>
        <dbReference type="PROSITE" id="PS50111"/>
    </source>
</evidence>
<protein>
    <submittedName>
        <fullName evidence="9">Chemotaxis sensory transducer</fullName>
    </submittedName>
</protein>
<dbReference type="PROSITE" id="PS50885">
    <property type="entry name" value="HAMP"/>
    <property type="match status" value="1"/>
</dbReference>
<dbReference type="GO" id="GO:0004888">
    <property type="term" value="F:transmembrane signaling receptor activity"/>
    <property type="evidence" value="ECO:0007669"/>
    <property type="project" value="InterPro"/>
</dbReference>
<dbReference type="SMART" id="SM00283">
    <property type="entry name" value="MA"/>
    <property type="match status" value="1"/>
</dbReference>
<feature type="transmembrane region" description="Helical" evidence="6">
    <location>
        <begin position="315"/>
        <end position="338"/>
    </location>
</feature>
<dbReference type="InterPro" id="IPR004090">
    <property type="entry name" value="Chemotax_Me-accpt_rcpt"/>
</dbReference>
<dbReference type="SMART" id="SM00304">
    <property type="entry name" value="HAMP"/>
    <property type="match status" value="1"/>
</dbReference>
<keyword evidence="4" id="KW-0807">Transducer</keyword>
<dbReference type="FunFam" id="1.10.287.950:FF:000001">
    <property type="entry name" value="Methyl-accepting chemotaxis sensory transducer"/>
    <property type="match status" value="1"/>
</dbReference>
<feature type="transmembrane region" description="Helical" evidence="6">
    <location>
        <begin position="12"/>
        <end position="31"/>
    </location>
</feature>
<dbReference type="Pfam" id="PF00015">
    <property type="entry name" value="MCPsignal"/>
    <property type="match status" value="1"/>
</dbReference>
<dbReference type="Proteomes" id="UP000002191">
    <property type="component" value="Chromosome"/>
</dbReference>
<dbReference type="CDD" id="cd12912">
    <property type="entry name" value="PDC2_MCP_like"/>
    <property type="match status" value="1"/>
</dbReference>
<evidence type="ECO:0000256" key="1">
    <source>
        <dbReference type="ARBA" id="ARBA00004370"/>
    </source>
</evidence>
<comment type="similarity">
    <text evidence="3">Belongs to the methyl-accepting chemotaxis (MCP) protein family.</text>
</comment>
<dbReference type="Gene3D" id="1.10.287.950">
    <property type="entry name" value="Methyl-accepting chemotaxis protein"/>
    <property type="match status" value="1"/>
</dbReference>
<comment type="subcellular location">
    <subcellularLocation>
        <location evidence="1">Membrane</location>
    </subcellularLocation>
</comment>
<feature type="domain" description="HAMP" evidence="8">
    <location>
        <begin position="340"/>
        <end position="392"/>
    </location>
</feature>
<dbReference type="GO" id="GO:0007165">
    <property type="term" value="P:signal transduction"/>
    <property type="evidence" value="ECO:0007669"/>
    <property type="project" value="UniProtKB-KW"/>
</dbReference>
<reference evidence="10" key="1">
    <citation type="submission" date="2010-12" db="EMBL/GenBank/DDBJ databases">
        <title>Complete sequence of Desulfovibrio aespoeensis Aspo-2.</title>
        <authorList>
            <consortium name="US DOE Joint Genome Institute"/>
            <person name="Lucas S."/>
            <person name="Copeland A."/>
            <person name="Lapidus A."/>
            <person name="Cheng J.-F."/>
            <person name="Goodwin L."/>
            <person name="Pitluck S."/>
            <person name="Chertkov O."/>
            <person name="Misra M."/>
            <person name="Detter J.C."/>
            <person name="Han C."/>
            <person name="Tapia R."/>
            <person name="Land M."/>
            <person name="Hauser L."/>
            <person name="Kyrpides N."/>
            <person name="Ivanova N."/>
            <person name="Ovchinnikova G."/>
            <person name="Pedersen K."/>
            <person name="Jagevall S."/>
            <person name="Hazen T."/>
            <person name="Woyke T."/>
        </authorList>
    </citation>
    <scope>NUCLEOTIDE SEQUENCE [LARGE SCALE GENOMIC DNA]</scope>
    <source>
        <strain evidence="10">ATCC 700646 / DSM 10631 / Aspo-2</strain>
    </source>
</reference>
<feature type="compositionally biased region" description="Acidic residues" evidence="5">
    <location>
        <begin position="683"/>
        <end position="693"/>
    </location>
</feature>
<keyword evidence="10" id="KW-1185">Reference proteome</keyword>
<dbReference type="Pfam" id="PF00672">
    <property type="entry name" value="HAMP"/>
    <property type="match status" value="1"/>
</dbReference>
<evidence type="ECO:0000256" key="5">
    <source>
        <dbReference type="SAM" id="MobiDB-lite"/>
    </source>
</evidence>
<feature type="domain" description="Methyl-accepting transducer" evidence="7">
    <location>
        <begin position="397"/>
        <end position="612"/>
    </location>
</feature>
<dbReference type="GO" id="GO:0006935">
    <property type="term" value="P:chemotaxis"/>
    <property type="evidence" value="ECO:0007669"/>
    <property type="project" value="UniProtKB-KW"/>
</dbReference>
<dbReference type="CDD" id="cd06225">
    <property type="entry name" value="HAMP"/>
    <property type="match status" value="1"/>
</dbReference>
<dbReference type="KEGG" id="das:Daes_3289"/>
<dbReference type="RefSeq" id="WP_013516173.1">
    <property type="nucleotide sequence ID" value="NC_014844.1"/>
</dbReference>
<dbReference type="Gene3D" id="3.30.450.20">
    <property type="entry name" value="PAS domain"/>
    <property type="match status" value="2"/>
</dbReference>
<sequence>MRFKDWSLRLKILLPTFFIVALVLMASTWVMTDKARTLAAGQAEALAESMAQGYSLDVGRTLNRAMDVTRILAAMFEEGANYPAIPDREFLDGVLKKTLTANSELAGAWCTFLPGRFDDREAEYADVYKGAYRNWYHVVDGQIKDSFVGTEDMAGEWFDVPMAGRVETITKPYPWEADGTTFWLASTGHPVSKGGTNVGVVGVDFYLTDLQKMVEAIQVFDTGYAFLLANDGTFLAHRNKDYIGKNIGEFQTPEVRVRLLEAIKSGRPFADVKASAHTGEQSYYSYQPIRIGKTSTPWSLAVTVPMDTVRAEANAIAWTSAAIGVVAVIILFAVLYVIANIITRPVAQGIAFATSLAGGDLTRAIDVDQKDEVGRLADALRDMSAKLRSVIGSVQSATDNVASGSEELSASSQSLSQGATEQASAIEEVSAAMEQMAANVQGNAQSAAKTRQMATRAAEDAEESGQAVSQAMGAMTDIAEKISVIEEIARQTNLLALNAAIEAARAGEHGKGFAVVAAEVRKLAERSGQAAAEISELSTSTVRVAREAGEKLAKLVPDIRETARLIEDIAVASNEQNAGMGQISTAIHQLDNVIQQNAAASEEVASTSDNLAGEAVQLQKSVSFFYLGEPSGAGRASKAGRRAAPLRAAKPAKPALPGAAKSARPDRAKRSALPGGVALDLGAEPDGDDFERF</sequence>
<evidence type="ECO:0000256" key="2">
    <source>
        <dbReference type="ARBA" id="ARBA00022500"/>
    </source>
</evidence>
<dbReference type="HOGENOM" id="CLU_000445_107_12_7"/>
<proteinExistence type="inferred from homology"/>
<evidence type="ECO:0000256" key="4">
    <source>
        <dbReference type="PROSITE-ProRule" id="PRU00284"/>
    </source>
</evidence>
<reference evidence="9 10" key="2">
    <citation type="journal article" date="2014" name="Genome Announc.">
        <title>Complete Genome Sequence of the Subsurface, Mesophilic Sulfate-Reducing Bacterium Desulfovibrio aespoeensis Aspo-2.</title>
        <authorList>
            <person name="Pedersen K."/>
            <person name="Bengtsson A."/>
            <person name="Edlund J."/>
            <person name="Rabe L."/>
            <person name="Hazen T."/>
            <person name="Chakraborty R."/>
            <person name="Goodwin L."/>
            <person name="Shapiro N."/>
        </authorList>
    </citation>
    <scope>NUCLEOTIDE SEQUENCE [LARGE SCALE GENOMIC DNA]</scope>
    <source>
        <strain evidence="10">ATCC 700646 / DSM 10631 / Aspo-2</strain>
    </source>
</reference>
<dbReference type="CDD" id="cd11386">
    <property type="entry name" value="MCP_signal"/>
    <property type="match status" value="1"/>
</dbReference>
<dbReference type="PROSITE" id="PS50111">
    <property type="entry name" value="CHEMOTAXIS_TRANSDUC_2"/>
    <property type="match status" value="1"/>
</dbReference>
<organism evidence="9 10">
    <name type="scientific">Pseudodesulfovibrio aespoeensis (strain ATCC 700646 / DSM 10631 / Aspo-2)</name>
    <name type="common">Desulfovibrio aespoeensis</name>
    <dbReference type="NCBI Taxonomy" id="643562"/>
    <lineage>
        <taxon>Bacteria</taxon>
        <taxon>Pseudomonadati</taxon>
        <taxon>Thermodesulfobacteriota</taxon>
        <taxon>Desulfovibrionia</taxon>
        <taxon>Desulfovibrionales</taxon>
        <taxon>Desulfovibrionaceae</taxon>
    </lineage>
</organism>
<accession>E6VSD4</accession>
<dbReference type="eggNOG" id="COG0840">
    <property type="taxonomic scope" value="Bacteria"/>
</dbReference>
<gene>
    <name evidence="9" type="ordered locus">Daes_3289</name>
</gene>
<keyword evidence="2" id="KW-0145">Chemotaxis</keyword>
<feature type="compositionally biased region" description="Low complexity" evidence="5">
    <location>
        <begin position="632"/>
        <end position="661"/>
    </location>
</feature>
<evidence type="ECO:0000313" key="10">
    <source>
        <dbReference type="Proteomes" id="UP000002191"/>
    </source>
</evidence>
<dbReference type="AlphaFoldDB" id="E6VSD4"/>
<evidence type="ECO:0000256" key="6">
    <source>
        <dbReference type="SAM" id="Phobius"/>
    </source>
</evidence>
<dbReference type="InterPro" id="IPR003660">
    <property type="entry name" value="HAMP_dom"/>
</dbReference>
<dbReference type="PANTHER" id="PTHR43531">
    <property type="entry name" value="PROTEIN ICFG"/>
    <property type="match status" value="1"/>
</dbReference>